<dbReference type="PANTHER" id="PTHR13055">
    <property type="entry name" value="TUMOR ENDOTHELIAL MARKER 7 RELATED"/>
    <property type="match status" value="1"/>
</dbReference>
<dbReference type="InterPro" id="IPR031152">
    <property type="entry name" value="PLXDC"/>
</dbReference>
<evidence type="ECO:0000256" key="9">
    <source>
        <dbReference type="ARBA" id="ARBA00023180"/>
    </source>
</evidence>
<dbReference type="InterPro" id="IPR001881">
    <property type="entry name" value="EGF-like_Ca-bd_dom"/>
</dbReference>
<keyword evidence="5" id="KW-0677">Repeat</keyword>
<dbReference type="PANTHER" id="PTHR13055:SF12">
    <property type="entry name" value="LD40707P"/>
    <property type="match status" value="1"/>
</dbReference>
<dbReference type="Pfam" id="PF00008">
    <property type="entry name" value="EGF"/>
    <property type="match status" value="2"/>
</dbReference>
<dbReference type="SUPFAM" id="SSF57302">
    <property type="entry name" value="Snake toxin-like"/>
    <property type="match status" value="1"/>
</dbReference>
<dbReference type="InterPro" id="IPR000152">
    <property type="entry name" value="EGF-type_Asp/Asn_hydroxyl_site"/>
</dbReference>
<comment type="caution">
    <text evidence="12">The sequence shown here is derived from an EMBL/GenBank/DDBJ whole genome shotgun (WGS) entry which is preliminary data.</text>
</comment>
<evidence type="ECO:0000256" key="1">
    <source>
        <dbReference type="ARBA" id="ARBA00004479"/>
    </source>
</evidence>
<name>A0A9D4JF24_DREPO</name>
<evidence type="ECO:0000256" key="6">
    <source>
        <dbReference type="ARBA" id="ARBA00022989"/>
    </source>
</evidence>
<keyword evidence="13" id="KW-1185">Reference proteome</keyword>
<dbReference type="GO" id="GO:0016020">
    <property type="term" value="C:membrane"/>
    <property type="evidence" value="ECO:0007669"/>
    <property type="project" value="UniProtKB-SubCell"/>
</dbReference>
<dbReference type="InterPro" id="IPR018097">
    <property type="entry name" value="EGF_Ca-bd_CS"/>
</dbReference>
<dbReference type="SMART" id="SM00181">
    <property type="entry name" value="EGF"/>
    <property type="match status" value="2"/>
</dbReference>
<dbReference type="InterPro" id="IPR000742">
    <property type="entry name" value="EGF"/>
</dbReference>
<evidence type="ECO:0000313" key="13">
    <source>
        <dbReference type="Proteomes" id="UP000828390"/>
    </source>
</evidence>
<dbReference type="PROSITE" id="PS00022">
    <property type="entry name" value="EGF_1"/>
    <property type="match status" value="2"/>
</dbReference>
<dbReference type="SMART" id="SM00179">
    <property type="entry name" value="EGF_CA"/>
    <property type="match status" value="2"/>
</dbReference>
<evidence type="ECO:0000256" key="4">
    <source>
        <dbReference type="ARBA" id="ARBA00022729"/>
    </source>
</evidence>
<dbReference type="Gene3D" id="2.10.25.10">
    <property type="entry name" value="Laminin"/>
    <property type="match status" value="2"/>
</dbReference>
<reference evidence="12" key="2">
    <citation type="submission" date="2020-11" db="EMBL/GenBank/DDBJ databases">
        <authorList>
            <person name="McCartney M.A."/>
            <person name="Auch B."/>
            <person name="Kono T."/>
            <person name="Mallez S."/>
            <person name="Becker A."/>
            <person name="Gohl D.M."/>
            <person name="Silverstein K.A.T."/>
            <person name="Koren S."/>
            <person name="Bechman K.B."/>
            <person name="Herman A."/>
            <person name="Abrahante J.E."/>
            <person name="Garbe J."/>
        </authorList>
    </citation>
    <scope>NUCLEOTIDE SEQUENCE</scope>
    <source>
        <strain evidence="12">Duluth1</strain>
        <tissue evidence="12">Whole animal</tissue>
    </source>
</reference>
<dbReference type="InterPro" id="IPR045860">
    <property type="entry name" value="Snake_toxin-like_sf"/>
</dbReference>
<evidence type="ECO:0000259" key="11">
    <source>
        <dbReference type="PROSITE" id="PS50026"/>
    </source>
</evidence>
<feature type="disulfide bond" evidence="10">
    <location>
        <begin position="211"/>
        <end position="220"/>
    </location>
</feature>
<dbReference type="GO" id="GO:0005509">
    <property type="term" value="F:calcium ion binding"/>
    <property type="evidence" value="ECO:0007669"/>
    <property type="project" value="InterPro"/>
</dbReference>
<dbReference type="SUPFAM" id="SSF57196">
    <property type="entry name" value="EGF/Laminin"/>
    <property type="match status" value="2"/>
</dbReference>
<dbReference type="PRINTS" id="PR00010">
    <property type="entry name" value="EGFBLOOD"/>
</dbReference>
<organism evidence="12 13">
    <name type="scientific">Dreissena polymorpha</name>
    <name type="common">Zebra mussel</name>
    <name type="synonym">Mytilus polymorpha</name>
    <dbReference type="NCBI Taxonomy" id="45954"/>
    <lineage>
        <taxon>Eukaryota</taxon>
        <taxon>Metazoa</taxon>
        <taxon>Spiralia</taxon>
        <taxon>Lophotrochozoa</taxon>
        <taxon>Mollusca</taxon>
        <taxon>Bivalvia</taxon>
        <taxon>Autobranchia</taxon>
        <taxon>Heteroconchia</taxon>
        <taxon>Euheterodonta</taxon>
        <taxon>Imparidentia</taxon>
        <taxon>Neoheterodontei</taxon>
        <taxon>Myida</taxon>
        <taxon>Dreissenoidea</taxon>
        <taxon>Dreissenidae</taxon>
        <taxon>Dreissena</taxon>
    </lineage>
</organism>
<feature type="domain" description="EGF-like" evidence="11">
    <location>
        <begin position="147"/>
        <end position="183"/>
    </location>
</feature>
<evidence type="ECO:0000256" key="7">
    <source>
        <dbReference type="ARBA" id="ARBA00023136"/>
    </source>
</evidence>
<gene>
    <name evidence="12" type="ORF">DPMN_134632</name>
</gene>
<sequence length="394" mass="43233">SGTFQFQVILHMNGSIVFVYKQLPLPVYNISDVNHSVKVGLETPFGKKRRTIYEYHRVLLNTSDIREGTVVILHPLPTCNQYSECESCVNSKIGFTCKWCGVINRCSDSVDWYRQEWLDQGCVHLSGSANCSQIPTRAPQAQTSSTYIDECASSPCLHGGTCSDGVNAYTCTCPAGFSGLKCETNLDECASSPCQHGGTCSDGVNRYTCTCSAGFSGINCQTNFNKQLICYSCEDMSDLALCDTVQKCGEGEVCVVERTYAKYRSGCANSSICTKFPSSRHCAECCNNDYCNGRGCGDEGLVARNERGPLCYDCNHVRTIQQCTSIRPCNQHETCSIEEFEWLNLTHFKLGCVDAPCSAIGNGVLRSLPRCKSCCDQDFCNTNCTHHQSIGIIG</sequence>
<accession>A0A9D4JF24</accession>
<evidence type="ECO:0000256" key="10">
    <source>
        <dbReference type="PROSITE-ProRule" id="PRU00076"/>
    </source>
</evidence>
<dbReference type="GO" id="GO:0051240">
    <property type="term" value="P:positive regulation of multicellular organismal process"/>
    <property type="evidence" value="ECO:0007669"/>
    <property type="project" value="UniProtKB-ARBA"/>
</dbReference>
<feature type="domain" description="EGF-like" evidence="11">
    <location>
        <begin position="185"/>
        <end position="221"/>
    </location>
</feature>
<dbReference type="PROSITE" id="PS00010">
    <property type="entry name" value="ASX_HYDROXYL"/>
    <property type="match status" value="2"/>
</dbReference>
<dbReference type="Pfam" id="PF01437">
    <property type="entry name" value="PSI"/>
    <property type="match status" value="1"/>
</dbReference>
<dbReference type="InterPro" id="IPR002165">
    <property type="entry name" value="Plexin_repeat"/>
</dbReference>
<keyword evidence="9" id="KW-0325">Glycoprotein</keyword>
<dbReference type="GO" id="GO:0003008">
    <property type="term" value="P:system process"/>
    <property type="evidence" value="ECO:0007669"/>
    <property type="project" value="UniProtKB-ARBA"/>
</dbReference>
<feature type="non-terminal residue" evidence="12">
    <location>
        <position position="394"/>
    </location>
</feature>
<reference evidence="12" key="1">
    <citation type="journal article" date="2019" name="bioRxiv">
        <title>The Genome of the Zebra Mussel, Dreissena polymorpha: A Resource for Invasive Species Research.</title>
        <authorList>
            <person name="McCartney M.A."/>
            <person name="Auch B."/>
            <person name="Kono T."/>
            <person name="Mallez S."/>
            <person name="Zhang Y."/>
            <person name="Obille A."/>
            <person name="Becker A."/>
            <person name="Abrahante J.E."/>
            <person name="Garbe J."/>
            <person name="Badalamenti J.P."/>
            <person name="Herman A."/>
            <person name="Mangelson H."/>
            <person name="Liachko I."/>
            <person name="Sullivan S."/>
            <person name="Sone E.D."/>
            <person name="Koren S."/>
            <person name="Silverstein K.A.T."/>
            <person name="Beckman K.B."/>
            <person name="Gohl D.M."/>
        </authorList>
    </citation>
    <scope>NUCLEOTIDE SEQUENCE</scope>
    <source>
        <strain evidence="12">Duluth1</strain>
        <tissue evidence="12">Whole animal</tissue>
    </source>
</reference>
<dbReference type="PROSITE" id="PS50026">
    <property type="entry name" value="EGF_3"/>
    <property type="match status" value="2"/>
</dbReference>
<keyword evidence="6" id="KW-1133">Transmembrane helix</keyword>
<dbReference type="EMBL" id="JAIWYP010000006">
    <property type="protein sequence ID" value="KAH3806313.1"/>
    <property type="molecule type" value="Genomic_DNA"/>
</dbReference>
<dbReference type="PROSITE" id="PS01186">
    <property type="entry name" value="EGF_2"/>
    <property type="match status" value="2"/>
</dbReference>
<feature type="disulfide bond" evidence="10">
    <location>
        <begin position="173"/>
        <end position="182"/>
    </location>
</feature>
<protein>
    <recommendedName>
        <fullName evidence="11">EGF-like domain-containing protein</fullName>
    </recommendedName>
</protein>
<evidence type="ECO:0000313" key="12">
    <source>
        <dbReference type="EMBL" id="KAH3806313.1"/>
    </source>
</evidence>
<proteinExistence type="predicted"/>
<dbReference type="CDD" id="cd00054">
    <property type="entry name" value="EGF_CA"/>
    <property type="match status" value="2"/>
</dbReference>
<evidence type="ECO:0000256" key="3">
    <source>
        <dbReference type="ARBA" id="ARBA00022692"/>
    </source>
</evidence>
<keyword evidence="7" id="KW-0472">Membrane</keyword>
<comment type="subcellular location">
    <subcellularLocation>
        <location evidence="1">Membrane</location>
        <topology evidence="1">Single-pass type I membrane protein</topology>
    </subcellularLocation>
</comment>
<keyword evidence="4" id="KW-0732">Signal</keyword>
<keyword evidence="8 10" id="KW-1015">Disulfide bond</keyword>
<comment type="caution">
    <text evidence="10">Lacks conserved residue(s) required for the propagation of feature annotation.</text>
</comment>
<dbReference type="Proteomes" id="UP000828390">
    <property type="component" value="Unassembled WGS sequence"/>
</dbReference>
<dbReference type="FunFam" id="2.10.25.10:FF:000122">
    <property type="entry name" value="Protein crumbs homolog 2"/>
    <property type="match status" value="1"/>
</dbReference>
<evidence type="ECO:0000256" key="8">
    <source>
        <dbReference type="ARBA" id="ARBA00023157"/>
    </source>
</evidence>
<keyword evidence="2 10" id="KW-0245">EGF-like domain</keyword>
<dbReference type="PROSITE" id="PS01187">
    <property type="entry name" value="EGF_CA"/>
    <property type="match status" value="1"/>
</dbReference>
<dbReference type="AlphaFoldDB" id="A0A9D4JF24"/>
<evidence type="ECO:0000256" key="5">
    <source>
        <dbReference type="ARBA" id="ARBA00022737"/>
    </source>
</evidence>
<keyword evidence="3" id="KW-0812">Transmembrane</keyword>
<dbReference type="FunFam" id="2.10.25.10:FF:000004">
    <property type="entry name" value="Neurogenic locus notch 1"/>
    <property type="match status" value="1"/>
</dbReference>
<evidence type="ECO:0000256" key="2">
    <source>
        <dbReference type="ARBA" id="ARBA00022536"/>
    </source>
</evidence>